<protein>
    <submittedName>
        <fullName evidence="1">Uncharacterized protein</fullName>
    </submittedName>
</protein>
<organism evidence="1 2">
    <name type="scientific">Mycolicibacterium conceptionense</name>
    <dbReference type="NCBI Taxonomy" id="451644"/>
    <lineage>
        <taxon>Bacteria</taxon>
        <taxon>Bacillati</taxon>
        <taxon>Actinomycetota</taxon>
        <taxon>Actinomycetes</taxon>
        <taxon>Mycobacteriales</taxon>
        <taxon>Mycobacteriaceae</taxon>
        <taxon>Mycolicibacterium</taxon>
    </lineage>
</organism>
<dbReference type="RefSeq" id="WP_048896203.1">
    <property type="nucleotide sequence ID" value="NZ_LFOD01000025.1"/>
</dbReference>
<reference evidence="1 2" key="1">
    <citation type="submission" date="2015-06" db="EMBL/GenBank/DDBJ databases">
        <title>Genome sequence of Mycobacterium conceptionense strain MLE.</title>
        <authorList>
            <person name="Greninger A.L."/>
            <person name="Cunningham G."/>
            <person name="Chiu C.Y."/>
            <person name="Miller S."/>
        </authorList>
    </citation>
    <scope>NUCLEOTIDE SEQUENCE [LARGE SCALE GENOMIC DNA]</scope>
    <source>
        <strain evidence="1 2">MLE</strain>
    </source>
</reference>
<evidence type="ECO:0000313" key="2">
    <source>
        <dbReference type="Proteomes" id="UP000037594"/>
    </source>
</evidence>
<name>A0A0J8U312_9MYCO</name>
<dbReference type="AlphaFoldDB" id="A0A0J8U312"/>
<comment type="caution">
    <text evidence="1">The sequence shown here is derived from an EMBL/GenBank/DDBJ whole genome shotgun (WGS) entry which is preliminary data.</text>
</comment>
<dbReference type="EMBL" id="LFOD01000025">
    <property type="protein sequence ID" value="KMV15943.1"/>
    <property type="molecule type" value="Genomic_DNA"/>
</dbReference>
<dbReference type="PATRIC" id="fig|451644.5.peg.4727"/>
<accession>A0A0J8U312</accession>
<evidence type="ECO:0000313" key="1">
    <source>
        <dbReference type="EMBL" id="KMV15943.1"/>
    </source>
</evidence>
<sequence length="75" mass="8489">MSGDSFTFELYHDGTPQWTSDELVVQVNRDGIIVAFTLPNEEYDDYDEIDTDLEDETLSAMVSAARQYIAEGGKY</sequence>
<dbReference type="Proteomes" id="UP000037594">
    <property type="component" value="Unassembled WGS sequence"/>
</dbReference>
<proteinExistence type="predicted"/>
<gene>
    <name evidence="1" type="ORF">ACT17_22890</name>
</gene>